<dbReference type="EMBL" id="JARPUR010000002">
    <property type="protein sequence ID" value="KAK4882118.1"/>
    <property type="molecule type" value="Genomic_DNA"/>
</dbReference>
<organism evidence="1 2">
    <name type="scientific">Aquatica leii</name>
    <dbReference type="NCBI Taxonomy" id="1421715"/>
    <lineage>
        <taxon>Eukaryota</taxon>
        <taxon>Metazoa</taxon>
        <taxon>Ecdysozoa</taxon>
        <taxon>Arthropoda</taxon>
        <taxon>Hexapoda</taxon>
        <taxon>Insecta</taxon>
        <taxon>Pterygota</taxon>
        <taxon>Neoptera</taxon>
        <taxon>Endopterygota</taxon>
        <taxon>Coleoptera</taxon>
        <taxon>Polyphaga</taxon>
        <taxon>Elateriformia</taxon>
        <taxon>Elateroidea</taxon>
        <taxon>Lampyridae</taxon>
        <taxon>Luciolinae</taxon>
        <taxon>Aquatica</taxon>
    </lineage>
</organism>
<accession>A0AAN7SPV1</accession>
<sequence>MKILLDLIQFTHIPKIGDYVLVQFPVGNKEYRYVAIVNQIDNGEGELTVTFIKICDDTGHTFKVDEDDVSDDVVYKFLCGAIVLDLPSDLGIEHVTGGLDLLLPQCQMWAAETMGKKEQWSGEVS</sequence>
<protein>
    <submittedName>
        <fullName evidence="1">Uncharacterized protein</fullName>
    </submittedName>
</protein>
<evidence type="ECO:0000313" key="2">
    <source>
        <dbReference type="Proteomes" id="UP001353858"/>
    </source>
</evidence>
<name>A0AAN7SPV1_9COLE</name>
<reference evidence="2" key="1">
    <citation type="submission" date="2023-01" db="EMBL/GenBank/DDBJ databases">
        <title>Key to firefly adult light organ development and bioluminescence: homeobox transcription factors regulate luciferase expression and transportation to peroxisome.</title>
        <authorList>
            <person name="Fu X."/>
        </authorList>
    </citation>
    <scope>NUCLEOTIDE SEQUENCE [LARGE SCALE GENOMIC DNA]</scope>
</reference>
<evidence type="ECO:0000313" key="1">
    <source>
        <dbReference type="EMBL" id="KAK4882118.1"/>
    </source>
</evidence>
<gene>
    <name evidence="1" type="ORF">RN001_005437</name>
</gene>
<dbReference type="Proteomes" id="UP001353858">
    <property type="component" value="Unassembled WGS sequence"/>
</dbReference>
<dbReference type="AlphaFoldDB" id="A0AAN7SPV1"/>
<comment type="caution">
    <text evidence="1">The sequence shown here is derived from an EMBL/GenBank/DDBJ whole genome shotgun (WGS) entry which is preliminary data.</text>
</comment>
<keyword evidence="2" id="KW-1185">Reference proteome</keyword>
<proteinExistence type="predicted"/>